<proteinExistence type="predicted"/>
<name>A0ABD1S7I4_9LAMI</name>
<sequence>MSKRASLGVENKSEFSLKYCGVCPGGWPVGSLPHVPATRAHPSIYNPPGQEASDIGGGLRIWDFSLPEKSLLEKNRVEKDLSDEILELGMEIKKAMKEMEQKEPDFLSEVA</sequence>
<accession>A0ABD1S7I4</accession>
<keyword evidence="2" id="KW-1185">Reference proteome</keyword>
<dbReference type="Proteomes" id="UP001604277">
    <property type="component" value="Unassembled WGS sequence"/>
</dbReference>
<evidence type="ECO:0000313" key="1">
    <source>
        <dbReference type="EMBL" id="KAL2496426.1"/>
    </source>
</evidence>
<organism evidence="1 2">
    <name type="scientific">Forsythia ovata</name>
    <dbReference type="NCBI Taxonomy" id="205694"/>
    <lineage>
        <taxon>Eukaryota</taxon>
        <taxon>Viridiplantae</taxon>
        <taxon>Streptophyta</taxon>
        <taxon>Embryophyta</taxon>
        <taxon>Tracheophyta</taxon>
        <taxon>Spermatophyta</taxon>
        <taxon>Magnoliopsida</taxon>
        <taxon>eudicotyledons</taxon>
        <taxon>Gunneridae</taxon>
        <taxon>Pentapetalae</taxon>
        <taxon>asterids</taxon>
        <taxon>lamiids</taxon>
        <taxon>Lamiales</taxon>
        <taxon>Oleaceae</taxon>
        <taxon>Forsythieae</taxon>
        <taxon>Forsythia</taxon>
    </lineage>
</organism>
<evidence type="ECO:0000313" key="2">
    <source>
        <dbReference type="Proteomes" id="UP001604277"/>
    </source>
</evidence>
<dbReference type="AlphaFoldDB" id="A0ABD1S7I4"/>
<reference evidence="2" key="1">
    <citation type="submission" date="2024-07" db="EMBL/GenBank/DDBJ databases">
        <title>Two chromosome-level genome assemblies of Korean endemic species Abeliophyllum distichum and Forsythia ovata (Oleaceae).</title>
        <authorList>
            <person name="Jang H."/>
        </authorList>
    </citation>
    <scope>NUCLEOTIDE SEQUENCE [LARGE SCALE GENOMIC DNA]</scope>
</reference>
<comment type="caution">
    <text evidence="1">The sequence shown here is derived from an EMBL/GenBank/DDBJ whole genome shotgun (WGS) entry which is preliminary data.</text>
</comment>
<dbReference type="EMBL" id="JBFOLJ010000011">
    <property type="protein sequence ID" value="KAL2496426.1"/>
    <property type="molecule type" value="Genomic_DNA"/>
</dbReference>
<gene>
    <name evidence="1" type="ORF">Fot_40183</name>
</gene>
<protein>
    <submittedName>
        <fullName evidence="1">Uncharacterized protein</fullName>
    </submittedName>
</protein>